<dbReference type="EMBL" id="SGPM01000383">
    <property type="protein sequence ID" value="THH23182.1"/>
    <property type="molecule type" value="Genomic_DNA"/>
</dbReference>
<name>A0A4S4MCG2_9APHY</name>
<evidence type="ECO:0000256" key="2">
    <source>
        <dbReference type="ARBA" id="ARBA00022792"/>
    </source>
</evidence>
<protein>
    <submittedName>
        <fullName evidence="6">Uncharacterized protein</fullName>
    </submittedName>
</protein>
<comment type="caution">
    <text evidence="6">The sequence shown here is derived from an EMBL/GenBank/DDBJ whole genome shotgun (WGS) entry which is preliminary data.</text>
</comment>
<evidence type="ECO:0000256" key="4">
    <source>
        <dbReference type="ARBA" id="ARBA00023136"/>
    </source>
</evidence>
<keyword evidence="7" id="KW-1185">Reference proteome</keyword>
<evidence type="ECO:0000313" key="7">
    <source>
        <dbReference type="Proteomes" id="UP000308730"/>
    </source>
</evidence>
<evidence type="ECO:0000313" key="6">
    <source>
        <dbReference type="EMBL" id="THH23182.1"/>
    </source>
</evidence>
<dbReference type="AlphaFoldDB" id="A0A4S4MCG2"/>
<keyword evidence="3" id="KW-0496">Mitochondrion</keyword>
<dbReference type="Pfam" id="PF02238">
    <property type="entry name" value="COX7a"/>
    <property type="match status" value="1"/>
</dbReference>
<keyword evidence="5" id="KW-1133">Transmembrane helix</keyword>
<comment type="subcellular location">
    <subcellularLocation>
        <location evidence="1">Mitochondrion inner membrane</location>
    </subcellularLocation>
</comment>
<organism evidence="6 7">
    <name type="scientific">Antrodiella citrinella</name>
    <dbReference type="NCBI Taxonomy" id="2447956"/>
    <lineage>
        <taxon>Eukaryota</taxon>
        <taxon>Fungi</taxon>
        <taxon>Dikarya</taxon>
        <taxon>Basidiomycota</taxon>
        <taxon>Agaricomycotina</taxon>
        <taxon>Agaricomycetes</taxon>
        <taxon>Polyporales</taxon>
        <taxon>Steccherinaceae</taxon>
        <taxon>Antrodiella</taxon>
    </lineage>
</organism>
<keyword evidence="5" id="KW-0812">Transmembrane</keyword>
<proteinExistence type="predicted"/>
<sequence>MISLLVNRPNRIPSLQRQVQAHPGPVHRRLPRSNLYLNAYYATFAVGMVGSVYGAYLLIFSKPAEA</sequence>
<keyword evidence="4 5" id="KW-0472">Membrane</keyword>
<evidence type="ECO:0000256" key="1">
    <source>
        <dbReference type="ARBA" id="ARBA00004273"/>
    </source>
</evidence>
<dbReference type="OrthoDB" id="5511599at2759"/>
<gene>
    <name evidence="6" type="ORF">EUX98_g7995</name>
</gene>
<accession>A0A4S4MCG2</accession>
<evidence type="ECO:0000256" key="3">
    <source>
        <dbReference type="ARBA" id="ARBA00023128"/>
    </source>
</evidence>
<reference evidence="6 7" key="1">
    <citation type="submission" date="2019-02" db="EMBL/GenBank/DDBJ databases">
        <title>Genome sequencing of the rare red list fungi Antrodiella citrinella (Flaviporus citrinellus).</title>
        <authorList>
            <person name="Buettner E."/>
            <person name="Kellner H."/>
        </authorList>
    </citation>
    <scope>NUCLEOTIDE SEQUENCE [LARGE SCALE GENOMIC DNA]</scope>
    <source>
        <strain evidence="6 7">DSM 108506</strain>
    </source>
</reference>
<feature type="transmembrane region" description="Helical" evidence="5">
    <location>
        <begin position="39"/>
        <end position="60"/>
    </location>
</feature>
<keyword evidence="2" id="KW-0999">Mitochondrion inner membrane</keyword>
<dbReference type="InterPro" id="IPR039297">
    <property type="entry name" value="COX7a"/>
</dbReference>
<dbReference type="Proteomes" id="UP000308730">
    <property type="component" value="Unassembled WGS sequence"/>
</dbReference>
<evidence type="ECO:0000256" key="5">
    <source>
        <dbReference type="SAM" id="Phobius"/>
    </source>
</evidence>
<dbReference type="GO" id="GO:0005743">
    <property type="term" value="C:mitochondrial inner membrane"/>
    <property type="evidence" value="ECO:0007669"/>
    <property type="project" value="UniProtKB-SubCell"/>
</dbReference>